<proteinExistence type="predicted"/>
<dbReference type="InParanoid" id="A0A1U8Q9T3"/>
<dbReference type="RefSeq" id="XP_019055337.1">
    <property type="nucleotide sequence ID" value="XM_019199792.1"/>
</dbReference>
<gene>
    <name evidence="2" type="primary">LOC109115568</name>
</gene>
<dbReference type="GeneID" id="109115568"/>
<keyword evidence="1" id="KW-1185">Reference proteome</keyword>
<evidence type="ECO:0000313" key="1">
    <source>
        <dbReference type="Proteomes" id="UP000189703"/>
    </source>
</evidence>
<dbReference type="SUPFAM" id="SSF56672">
    <property type="entry name" value="DNA/RNA polymerases"/>
    <property type="match status" value="1"/>
</dbReference>
<organism evidence="1 2">
    <name type="scientific">Nelumbo nucifera</name>
    <name type="common">Sacred lotus</name>
    <dbReference type="NCBI Taxonomy" id="4432"/>
    <lineage>
        <taxon>Eukaryota</taxon>
        <taxon>Viridiplantae</taxon>
        <taxon>Streptophyta</taxon>
        <taxon>Embryophyta</taxon>
        <taxon>Tracheophyta</taxon>
        <taxon>Spermatophyta</taxon>
        <taxon>Magnoliopsida</taxon>
        <taxon>Proteales</taxon>
        <taxon>Nelumbonaceae</taxon>
        <taxon>Nelumbo</taxon>
    </lineage>
</organism>
<protein>
    <submittedName>
        <fullName evidence="2">Uncharacterized protein LOC109115568</fullName>
    </submittedName>
</protein>
<name>A0A1U8Q9T3_NELNU</name>
<evidence type="ECO:0000313" key="2">
    <source>
        <dbReference type="RefSeq" id="XP_019055337.1"/>
    </source>
</evidence>
<dbReference type="STRING" id="4432.A0A1U8Q9T3"/>
<dbReference type="Proteomes" id="UP000189703">
    <property type="component" value="Unplaced"/>
</dbReference>
<dbReference type="PANTHER" id="PTHR35046:SF18">
    <property type="entry name" value="RNA-DIRECTED DNA POLYMERASE"/>
    <property type="match status" value="1"/>
</dbReference>
<dbReference type="KEGG" id="nnu:109115568"/>
<reference evidence="2" key="1">
    <citation type="submission" date="2025-08" db="UniProtKB">
        <authorList>
            <consortium name="RefSeq"/>
        </authorList>
    </citation>
    <scope>IDENTIFICATION</scope>
</reference>
<dbReference type="InterPro" id="IPR043502">
    <property type="entry name" value="DNA/RNA_pol_sf"/>
</dbReference>
<dbReference type="OrthoDB" id="1934635at2759"/>
<dbReference type="AlphaFoldDB" id="A0A1U8Q9T3"/>
<dbReference type="PANTHER" id="PTHR35046">
    <property type="entry name" value="ZINC KNUCKLE (CCHC-TYPE) FAMILY PROTEIN"/>
    <property type="match status" value="1"/>
</dbReference>
<dbReference type="Gene3D" id="3.10.10.10">
    <property type="entry name" value="HIV Type 1 Reverse Transcriptase, subunit A, domain 1"/>
    <property type="match status" value="1"/>
</dbReference>
<accession>A0A1U8Q9T3</accession>
<sequence length="190" mass="21865">MDACHFLLGRPWKYDRETIHYGDTNTYNFVKGNKKITLKPMQLDSFPKKETKPTTTLFTLNKLAQEDGNLNVVYVLVTKEVSKETPVPKLVKKLLHEYADVMPEELLDGLPPLRDEHEELQRHVTELLKKGMIRKSLSSCAVPALLTPKKEGSWRMCVDSYAINKITVKYRFPIPRLDDMLDTLASSQVF</sequence>